<dbReference type="AlphaFoldDB" id="A0A895YTF0"/>
<dbReference type="Pfam" id="PF05050">
    <property type="entry name" value="Methyltransf_21"/>
    <property type="match status" value="1"/>
</dbReference>
<dbReference type="InterPro" id="IPR006342">
    <property type="entry name" value="FkbM_mtfrase"/>
</dbReference>
<protein>
    <submittedName>
        <fullName evidence="2">FkbM family methyltransferase</fullName>
    </submittedName>
</protein>
<dbReference type="KEGG" id="nhy:JQS43_13905"/>
<dbReference type="RefSeq" id="WP_239679437.1">
    <property type="nucleotide sequence ID" value="NZ_CP070499.1"/>
</dbReference>
<dbReference type="GO" id="GO:0032259">
    <property type="term" value="P:methylation"/>
    <property type="evidence" value="ECO:0007669"/>
    <property type="project" value="UniProtKB-KW"/>
</dbReference>
<evidence type="ECO:0000313" key="3">
    <source>
        <dbReference type="Proteomes" id="UP000662857"/>
    </source>
</evidence>
<dbReference type="PANTHER" id="PTHR34203:SF15">
    <property type="entry name" value="SLL1173 PROTEIN"/>
    <property type="match status" value="1"/>
</dbReference>
<dbReference type="Proteomes" id="UP000662857">
    <property type="component" value="Chromosome"/>
</dbReference>
<dbReference type="PANTHER" id="PTHR34203">
    <property type="entry name" value="METHYLTRANSFERASE, FKBM FAMILY PROTEIN"/>
    <property type="match status" value="1"/>
</dbReference>
<keyword evidence="3" id="KW-1185">Reference proteome</keyword>
<accession>A0A895YTF0</accession>
<organism evidence="2 3">
    <name type="scientific">Natronosporangium hydrolyticum</name>
    <dbReference type="NCBI Taxonomy" id="2811111"/>
    <lineage>
        <taxon>Bacteria</taxon>
        <taxon>Bacillati</taxon>
        <taxon>Actinomycetota</taxon>
        <taxon>Actinomycetes</taxon>
        <taxon>Micromonosporales</taxon>
        <taxon>Micromonosporaceae</taxon>
        <taxon>Natronosporangium</taxon>
    </lineage>
</organism>
<keyword evidence="2" id="KW-0808">Transferase</keyword>
<dbReference type="Gene3D" id="3.40.50.150">
    <property type="entry name" value="Vaccinia Virus protein VP39"/>
    <property type="match status" value="1"/>
</dbReference>
<sequence length="249" mass="26439">MSALHRSLEVYYGDPARDALMDRFYAQFVGPGDLAFDLGAHIGDRIGCFRRLGARVVAVEPQPICAQAIRALYPGDDQLTLVAAACGDQPGEVTLHVNSANPTVSTASAHFVAAAAGALGWEGQVWDTTIAVPVTTLDALIAEHGVPSFIKIDVEGYEEAVLAGLTTAVPALSFEFTTIERKVALACLERLATLGHYGFDLVLGERQQLVFGRWRSAAKLADYLRSLPHEVNSGDIYGVAQPTGASGVS</sequence>
<evidence type="ECO:0000313" key="2">
    <source>
        <dbReference type="EMBL" id="QSB17318.1"/>
    </source>
</evidence>
<dbReference type="EMBL" id="CP070499">
    <property type="protein sequence ID" value="QSB17318.1"/>
    <property type="molecule type" value="Genomic_DNA"/>
</dbReference>
<dbReference type="GO" id="GO:0008168">
    <property type="term" value="F:methyltransferase activity"/>
    <property type="evidence" value="ECO:0007669"/>
    <property type="project" value="UniProtKB-KW"/>
</dbReference>
<evidence type="ECO:0000259" key="1">
    <source>
        <dbReference type="Pfam" id="PF05050"/>
    </source>
</evidence>
<feature type="domain" description="Methyltransferase FkbM" evidence="1">
    <location>
        <begin position="37"/>
        <end position="180"/>
    </location>
</feature>
<name>A0A895YTF0_9ACTN</name>
<reference evidence="2" key="1">
    <citation type="submission" date="2021-02" db="EMBL/GenBank/DDBJ databases">
        <title>Natrosporangium hydrolyticum gen. nov., sp. nov, a haloalkaliphilic actinobacterium from a soda solonchak soil.</title>
        <authorList>
            <person name="Sorokin D.Y."/>
            <person name="Khijniak T.V."/>
            <person name="Zakharycheva A.P."/>
            <person name="Boueva O.V."/>
            <person name="Ariskina E.V."/>
            <person name="Hahnke R.L."/>
            <person name="Bunk B."/>
            <person name="Sproer C."/>
            <person name="Schumann P."/>
            <person name="Evtushenko L.I."/>
            <person name="Kublanov I.V."/>
        </authorList>
    </citation>
    <scope>NUCLEOTIDE SEQUENCE</scope>
    <source>
        <strain evidence="2">DSM 106523</strain>
    </source>
</reference>
<gene>
    <name evidence="2" type="ORF">JQS43_13905</name>
</gene>
<dbReference type="InterPro" id="IPR029063">
    <property type="entry name" value="SAM-dependent_MTases_sf"/>
</dbReference>
<dbReference type="NCBIfam" id="TIGR01444">
    <property type="entry name" value="fkbM_fam"/>
    <property type="match status" value="1"/>
</dbReference>
<dbReference type="SUPFAM" id="SSF53335">
    <property type="entry name" value="S-adenosyl-L-methionine-dependent methyltransferases"/>
    <property type="match status" value="1"/>
</dbReference>
<keyword evidence="2" id="KW-0489">Methyltransferase</keyword>
<dbReference type="InterPro" id="IPR052514">
    <property type="entry name" value="SAM-dependent_MTase"/>
</dbReference>
<proteinExistence type="predicted"/>